<dbReference type="AlphaFoldDB" id="A0A7W9SHC1"/>
<protein>
    <submittedName>
        <fullName evidence="2">Twitching motility protein PilT</fullName>
    </submittedName>
</protein>
<accession>A0A7W9SHC1</accession>
<dbReference type="EMBL" id="JABZRA010000021">
    <property type="protein sequence ID" value="MBF1272300.1"/>
    <property type="molecule type" value="Genomic_DNA"/>
</dbReference>
<dbReference type="EMBL" id="JABZRB010000011">
    <property type="protein sequence ID" value="MBF1304430.1"/>
    <property type="molecule type" value="Genomic_DNA"/>
</dbReference>
<evidence type="ECO:0000313" key="4">
    <source>
        <dbReference type="Proteomes" id="UP000522163"/>
    </source>
</evidence>
<gene>
    <name evidence="1" type="ORF">HNQ46_001375</name>
    <name evidence="2" type="ORF">HXM90_02585</name>
    <name evidence="3" type="ORF">HXM91_00895</name>
</gene>
<organism evidence="1 4">
    <name type="scientific">Oribacterium sinus</name>
    <dbReference type="NCBI Taxonomy" id="237576"/>
    <lineage>
        <taxon>Bacteria</taxon>
        <taxon>Bacillati</taxon>
        <taxon>Bacillota</taxon>
        <taxon>Clostridia</taxon>
        <taxon>Lachnospirales</taxon>
        <taxon>Lachnospiraceae</taxon>
        <taxon>Oribacterium</taxon>
    </lineage>
</organism>
<proteinExistence type="predicted"/>
<dbReference type="Proteomes" id="UP000775770">
    <property type="component" value="Unassembled WGS sequence"/>
</dbReference>
<evidence type="ECO:0000313" key="1">
    <source>
        <dbReference type="EMBL" id="MBB6041395.1"/>
    </source>
</evidence>
<reference evidence="1 4" key="2">
    <citation type="submission" date="2020-08" db="EMBL/GenBank/DDBJ databases">
        <title>Genomic Encyclopedia of Type Strains, Phase IV (KMG-IV): sequencing the most valuable type-strain genomes for metagenomic binning, comparative biology and taxonomic classification.</title>
        <authorList>
            <person name="Goeker M."/>
        </authorList>
    </citation>
    <scope>NUCLEOTIDE SEQUENCE [LARGE SCALE GENOMIC DNA]</scope>
    <source>
        <strain evidence="1 4">DSM 17245</strain>
    </source>
</reference>
<dbReference type="Proteomes" id="UP000522163">
    <property type="component" value="Unassembled WGS sequence"/>
</dbReference>
<reference evidence="2" key="1">
    <citation type="submission" date="2020-04" db="EMBL/GenBank/DDBJ databases">
        <title>Deep metagenomics examines the oral microbiome during advanced dental caries in children, revealing novel taxa and co-occurrences with host molecules.</title>
        <authorList>
            <person name="Baker J.L."/>
            <person name="Morton J.T."/>
            <person name="Dinis M."/>
            <person name="Alvarez R."/>
            <person name="Tran N.C."/>
            <person name="Knight R."/>
            <person name="Edlund A."/>
        </authorList>
    </citation>
    <scope>NUCLEOTIDE SEQUENCE</scope>
    <source>
        <strain evidence="2">JCVI_38_bin.19</strain>
        <strain evidence="3">JCVI_48_bin.5</strain>
    </source>
</reference>
<evidence type="ECO:0000313" key="3">
    <source>
        <dbReference type="EMBL" id="MBF1304430.1"/>
    </source>
</evidence>
<dbReference type="EMBL" id="JACHHH010000006">
    <property type="protein sequence ID" value="MBB6041395.1"/>
    <property type="molecule type" value="Genomic_DNA"/>
</dbReference>
<name>A0A7W9SHC1_9FIRM</name>
<evidence type="ECO:0000313" key="2">
    <source>
        <dbReference type="EMBL" id="MBF1272300.1"/>
    </source>
</evidence>
<sequence length="139" mass="15725">MVQFIVGQRGKGKTKQLIDRANKAVTEAKGTVDFLDRSSQHMYELNNKVRLINVNEFQLESEDEFVGFISGIISQDHDLEYLILDSFLKLASLEGKPIGDCVRKLDALSEKYKINIISSLSMDKEDVPLELRDHIAIAL</sequence>
<comment type="caution">
    <text evidence="1">The sequence shown here is derived from an EMBL/GenBank/DDBJ whole genome shotgun (WGS) entry which is preliminary data.</text>
</comment>
<dbReference type="GeneID" id="85014914"/>
<dbReference type="RefSeq" id="WP_183684018.1">
    <property type="nucleotide sequence ID" value="NZ_CAUQIH010000001.1"/>
</dbReference>
<dbReference type="Proteomes" id="UP000780721">
    <property type="component" value="Unassembled WGS sequence"/>
</dbReference>